<gene>
    <name evidence="1" type="ORF">GIB67_005368</name>
</gene>
<comment type="caution">
    <text evidence="1">The sequence shown here is derived from an EMBL/GenBank/DDBJ whole genome shotgun (WGS) entry which is preliminary data.</text>
</comment>
<dbReference type="AlphaFoldDB" id="A0A7J7NH42"/>
<proteinExistence type="predicted"/>
<protein>
    <submittedName>
        <fullName evidence="1">Uncharacterized protein</fullName>
    </submittedName>
</protein>
<accession>A0A7J7NH42</accession>
<keyword evidence="2" id="KW-1185">Reference proteome</keyword>
<dbReference type="OrthoDB" id="1932876at2759"/>
<organism evidence="1 2">
    <name type="scientific">Kingdonia uniflora</name>
    <dbReference type="NCBI Taxonomy" id="39325"/>
    <lineage>
        <taxon>Eukaryota</taxon>
        <taxon>Viridiplantae</taxon>
        <taxon>Streptophyta</taxon>
        <taxon>Embryophyta</taxon>
        <taxon>Tracheophyta</taxon>
        <taxon>Spermatophyta</taxon>
        <taxon>Magnoliopsida</taxon>
        <taxon>Ranunculales</taxon>
        <taxon>Circaeasteraceae</taxon>
        <taxon>Kingdonia</taxon>
    </lineage>
</organism>
<reference evidence="1 2" key="1">
    <citation type="journal article" date="2020" name="IScience">
        <title>Genome Sequencing of the Endangered Kingdonia uniflora (Circaeasteraceae, Ranunculales) Reveals Potential Mechanisms of Evolutionary Specialization.</title>
        <authorList>
            <person name="Sun Y."/>
            <person name="Deng T."/>
            <person name="Zhang A."/>
            <person name="Moore M.J."/>
            <person name="Landis J.B."/>
            <person name="Lin N."/>
            <person name="Zhang H."/>
            <person name="Zhang X."/>
            <person name="Huang J."/>
            <person name="Zhang X."/>
            <person name="Sun H."/>
            <person name="Wang H."/>
        </authorList>
    </citation>
    <scope>NUCLEOTIDE SEQUENCE [LARGE SCALE GENOMIC DNA]</scope>
    <source>
        <strain evidence="1">TB1705</strain>
        <tissue evidence="1">Leaf</tissue>
    </source>
</reference>
<evidence type="ECO:0000313" key="2">
    <source>
        <dbReference type="Proteomes" id="UP000541444"/>
    </source>
</evidence>
<name>A0A7J7NH42_9MAGN</name>
<sequence>MSHLGNLVRNEAMLPLTMLSLKVASNTSLDGVWQSVKDNINALDGFKEVCFQKMAFSWKAFK</sequence>
<dbReference type="EMBL" id="JACGCM010000786">
    <property type="protein sequence ID" value="KAF6166506.1"/>
    <property type="molecule type" value="Genomic_DNA"/>
</dbReference>
<evidence type="ECO:0000313" key="1">
    <source>
        <dbReference type="EMBL" id="KAF6166506.1"/>
    </source>
</evidence>
<dbReference type="Proteomes" id="UP000541444">
    <property type="component" value="Unassembled WGS sequence"/>
</dbReference>